<dbReference type="Pfam" id="PF22936">
    <property type="entry name" value="Pol_BBD"/>
    <property type="match status" value="1"/>
</dbReference>
<accession>A0ABQ5CTX1</accession>
<dbReference type="InterPro" id="IPR054722">
    <property type="entry name" value="PolX-like_BBD"/>
</dbReference>
<protein>
    <recommendedName>
        <fullName evidence="3">Retrovirus-related Pol polyprotein from transposon TNT 1-94-like beta-barrel domain-containing protein</fullName>
    </recommendedName>
</protein>
<dbReference type="EMBL" id="BQNB010014633">
    <property type="protein sequence ID" value="GJT30531.1"/>
    <property type="molecule type" value="Genomic_DNA"/>
</dbReference>
<feature type="region of interest" description="Disordered" evidence="2">
    <location>
        <begin position="415"/>
        <end position="470"/>
    </location>
</feature>
<feature type="coiled-coil region" evidence="1">
    <location>
        <begin position="37"/>
        <end position="71"/>
    </location>
</feature>
<reference evidence="4" key="2">
    <citation type="submission" date="2022-01" db="EMBL/GenBank/DDBJ databases">
        <authorList>
            <person name="Yamashiro T."/>
            <person name="Shiraishi A."/>
            <person name="Satake H."/>
            <person name="Nakayama K."/>
        </authorList>
    </citation>
    <scope>NUCLEOTIDE SEQUENCE</scope>
</reference>
<sequence>MVLCYKTGLESVEERIEFDNINECIDEEKIKGLKWDIQVGEITIEELRKKLEKFQKEKDGIQFNVDKFENASKSLNKLIKSQIVDNCKKGLGYNAVRPSYTGNFMPLKPDLSFIGLDGFVNKPVVENRKSNEEVSKVVRKSDDSLIIEDWVLDNKEEDVSQPKIEKKTVRPSIVKKEFVKSKQQDKIARKIVKQNGKPVWNNAQRVNHQNFVKKTHPCAKKNLVPKEVLIKSGLVSINTARQNISKTTVLVNTARQINAAHSKTTLNAARPKSYLSKTSHSTIKRPIHKNTTFKNSNINQRVNTVRGKNVNTARPKALVNVVKENNVNAVKASACWVWKPKTKVLDHGNPQMDLQDQGVIDSGCSRHMTGNMSYLTDYEEIDGGYVAFGGNPKGGKITGKCTIKTGTDNAKIARKRSKLDKHGHGNGKENTRAGRMLSKSYTSPNAPIGGNPQGECHADEENTPRTSILH</sequence>
<organism evidence="4 5">
    <name type="scientific">Tanacetum coccineum</name>
    <dbReference type="NCBI Taxonomy" id="301880"/>
    <lineage>
        <taxon>Eukaryota</taxon>
        <taxon>Viridiplantae</taxon>
        <taxon>Streptophyta</taxon>
        <taxon>Embryophyta</taxon>
        <taxon>Tracheophyta</taxon>
        <taxon>Spermatophyta</taxon>
        <taxon>Magnoliopsida</taxon>
        <taxon>eudicotyledons</taxon>
        <taxon>Gunneridae</taxon>
        <taxon>Pentapetalae</taxon>
        <taxon>asterids</taxon>
        <taxon>campanulids</taxon>
        <taxon>Asterales</taxon>
        <taxon>Asteraceae</taxon>
        <taxon>Asteroideae</taxon>
        <taxon>Anthemideae</taxon>
        <taxon>Anthemidinae</taxon>
        <taxon>Tanacetum</taxon>
    </lineage>
</organism>
<gene>
    <name evidence="4" type="ORF">Tco_0910806</name>
</gene>
<evidence type="ECO:0000313" key="5">
    <source>
        <dbReference type="Proteomes" id="UP001151760"/>
    </source>
</evidence>
<evidence type="ECO:0000313" key="4">
    <source>
        <dbReference type="EMBL" id="GJT30531.1"/>
    </source>
</evidence>
<evidence type="ECO:0000256" key="1">
    <source>
        <dbReference type="SAM" id="Coils"/>
    </source>
</evidence>
<evidence type="ECO:0000259" key="3">
    <source>
        <dbReference type="Pfam" id="PF22936"/>
    </source>
</evidence>
<keyword evidence="5" id="KW-1185">Reference proteome</keyword>
<feature type="compositionally biased region" description="Basic and acidic residues" evidence="2">
    <location>
        <begin position="420"/>
        <end position="432"/>
    </location>
</feature>
<comment type="caution">
    <text evidence="4">The sequence shown here is derived from an EMBL/GenBank/DDBJ whole genome shotgun (WGS) entry which is preliminary data.</text>
</comment>
<reference evidence="4" key="1">
    <citation type="journal article" date="2022" name="Int. J. Mol. Sci.">
        <title>Draft Genome of Tanacetum Coccineum: Genomic Comparison of Closely Related Tanacetum-Family Plants.</title>
        <authorList>
            <person name="Yamashiro T."/>
            <person name="Shiraishi A."/>
            <person name="Nakayama K."/>
            <person name="Satake H."/>
        </authorList>
    </citation>
    <scope>NUCLEOTIDE SEQUENCE</scope>
</reference>
<evidence type="ECO:0000256" key="2">
    <source>
        <dbReference type="SAM" id="MobiDB-lite"/>
    </source>
</evidence>
<keyword evidence="1" id="KW-0175">Coiled coil</keyword>
<feature type="domain" description="Retrovirus-related Pol polyprotein from transposon TNT 1-94-like beta-barrel" evidence="3">
    <location>
        <begin position="359"/>
        <end position="410"/>
    </location>
</feature>
<proteinExistence type="predicted"/>
<name>A0ABQ5CTX1_9ASTR</name>
<dbReference type="Proteomes" id="UP001151760">
    <property type="component" value="Unassembled WGS sequence"/>
</dbReference>